<accession>A1ZMU5</accession>
<protein>
    <submittedName>
        <fullName evidence="1">Uncharacterized protein</fullName>
    </submittedName>
</protein>
<gene>
    <name evidence="1" type="ORF">M23134_04038</name>
</gene>
<sequence length="80" mass="8977">MPKCFDFVPAVAAVGQRVGLVLFLPQPPGTPPPKIDFQQKTEVDDLEVLLNYLKSHSSNACVQHSKFKIVYPFFEKTESL</sequence>
<organism evidence="1 2">
    <name type="scientific">Microscilla marina ATCC 23134</name>
    <dbReference type="NCBI Taxonomy" id="313606"/>
    <lineage>
        <taxon>Bacteria</taxon>
        <taxon>Pseudomonadati</taxon>
        <taxon>Bacteroidota</taxon>
        <taxon>Cytophagia</taxon>
        <taxon>Cytophagales</taxon>
        <taxon>Microscillaceae</taxon>
        <taxon>Microscilla</taxon>
    </lineage>
</organism>
<comment type="caution">
    <text evidence="1">The sequence shown here is derived from an EMBL/GenBank/DDBJ whole genome shotgun (WGS) entry which is preliminary data.</text>
</comment>
<name>A1ZMU5_MICM2</name>
<evidence type="ECO:0000313" key="1">
    <source>
        <dbReference type="EMBL" id="EAY28475.1"/>
    </source>
</evidence>
<dbReference type="EMBL" id="AAWS01000016">
    <property type="protein sequence ID" value="EAY28475.1"/>
    <property type="molecule type" value="Genomic_DNA"/>
</dbReference>
<dbReference type="AlphaFoldDB" id="A1ZMU5"/>
<keyword evidence="2" id="KW-1185">Reference proteome</keyword>
<proteinExistence type="predicted"/>
<evidence type="ECO:0000313" key="2">
    <source>
        <dbReference type="Proteomes" id="UP000004095"/>
    </source>
</evidence>
<dbReference type="Proteomes" id="UP000004095">
    <property type="component" value="Unassembled WGS sequence"/>
</dbReference>
<reference evidence="1 2" key="1">
    <citation type="submission" date="2007-01" db="EMBL/GenBank/DDBJ databases">
        <authorList>
            <person name="Haygood M."/>
            <person name="Podell S."/>
            <person name="Anderson C."/>
            <person name="Hopkinson B."/>
            <person name="Roe K."/>
            <person name="Barbeau K."/>
            <person name="Gaasterland T."/>
            <person name="Ferriera S."/>
            <person name="Johnson J."/>
            <person name="Kravitz S."/>
            <person name="Beeson K."/>
            <person name="Sutton G."/>
            <person name="Rogers Y.-H."/>
            <person name="Friedman R."/>
            <person name="Frazier M."/>
            <person name="Venter J.C."/>
        </authorList>
    </citation>
    <scope>NUCLEOTIDE SEQUENCE [LARGE SCALE GENOMIC DNA]</scope>
    <source>
        <strain evidence="1 2">ATCC 23134</strain>
    </source>
</reference>